<keyword evidence="6" id="KW-1185">Reference proteome</keyword>
<dbReference type="PANTHER" id="PTHR23239">
    <property type="entry name" value="INTERMEDIATE FILAMENT"/>
    <property type="match status" value="1"/>
</dbReference>
<keyword evidence="1" id="KW-0403">Intermediate filament</keyword>
<gene>
    <name evidence="5" type="primary">LOC108941078</name>
</gene>
<dbReference type="InterPro" id="IPR039008">
    <property type="entry name" value="IF_rod_dom"/>
</dbReference>
<dbReference type="FunFam" id="1.20.5.170:FF:000002">
    <property type="entry name" value="Type I keratin KA11"/>
    <property type="match status" value="1"/>
</dbReference>
<dbReference type="GO" id="GO:0005882">
    <property type="term" value="C:intermediate filament"/>
    <property type="evidence" value="ECO:0007669"/>
    <property type="project" value="UniProtKB-KW"/>
</dbReference>
<proteinExistence type="predicted"/>
<dbReference type="Gene3D" id="1.20.5.500">
    <property type="entry name" value="Single helix bin"/>
    <property type="match status" value="1"/>
</dbReference>
<dbReference type="GeneTree" id="ENSGT00950000182969"/>
<dbReference type="SMART" id="SM01391">
    <property type="entry name" value="Filament"/>
    <property type="match status" value="1"/>
</dbReference>
<dbReference type="FunFam" id="1.20.5.500:FF:000001">
    <property type="entry name" value="Type II keratin 23"/>
    <property type="match status" value="1"/>
</dbReference>
<reference evidence="5" key="3">
    <citation type="submission" date="2025-09" db="UniProtKB">
        <authorList>
            <consortium name="Ensembl"/>
        </authorList>
    </citation>
    <scope>IDENTIFICATION</scope>
</reference>
<dbReference type="PRINTS" id="PR01248">
    <property type="entry name" value="TYPE1KERATIN"/>
</dbReference>
<reference evidence="5 6" key="1">
    <citation type="submission" date="2019-04" db="EMBL/GenBank/DDBJ databases">
        <authorList>
            <consortium name="Wellcome Sanger Institute Data Sharing"/>
        </authorList>
    </citation>
    <scope>NUCLEOTIDE SEQUENCE [LARGE SCALE GENOMIC DNA]</scope>
</reference>
<dbReference type="PROSITE" id="PS51842">
    <property type="entry name" value="IF_ROD_2"/>
    <property type="match status" value="1"/>
</dbReference>
<dbReference type="SUPFAM" id="SSF64593">
    <property type="entry name" value="Intermediate filament protein, coiled coil region"/>
    <property type="match status" value="2"/>
</dbReference>
<reference evidence="5" key="2">
    <citation type="submission" date="2025-08" db="UniProtKB">
        <authorList>
            <consortium name="Ensembl"/>
        </authorList>
    </citation>
    <scope>IDENTIFICATION</scope>
</reference>
<dbReference type="Gene3D" id="1.20.5.170">
    <property type="match status" value="1"/>
</dbReference>
<accession>A0A8C9RVS7</accession>
<feature type="domain" description="IF rod" evidence="4">
    <location>
        <begin position="77"/>
        <end position="388"/>
    </location>
</feature>
<evidence type="ECO:0000313" key="5">
    <source>
        <dbReference type="Ensembl" id="ENSSFOP00015024720.2"/>
    </source>
</evidence>
<feature type="coiled-coil region" evidence="3">
    <location>
        <begin position="81"/>
        <end position="115"/>
    </location>
</feature>
<dbReference type="InterPro" id="IPR002957">
    <property type="entry name" value="Keratin_I"/>
</dbReference>
<feature type="coiled-coil region" evidence="3">
    <location>
        <begin position="286"/>
        <end position="359"/>
    </location>
</feature>
<keyword evidence="2 3" id="KW-0175">Coiled coil</keyword>
<dbReference type="Proteomes" id="UP000694397">
    <property type="component" value="Chromosome 11"/>
</dbReference>
<dbReference type="GO" id="GO:0005198">
    <property type="term" value="F:structural molecule activity"/>
    <property type="evidence" value="ECO:0007669"/>
    <property type="project" value="InterPro"/>
</dbReference>
<evidence type="ECO:0000259" key="4">
    <source>
        <dbReference type="PROSITE" id="PS51842"/>
    </source>
</evidence>
<dbReference type="PANTHER" id="PTHR23239:SF367">
    <property type="entry name" value="KERATIN 15-RELATED"/>
    <property type="match status" value="1"/>
</dbReference>
<dbReference type="Gene3D" id="1.20.5.1160">
    <property type="entry name" value="Vasodilator-stimulated phosphoprotein"/>
    <property type="match status" value="1"/>
</dbReference>
<dbReference type="Pfam" id="PF00038">
    <property type="entry name" value="Filament"/>
    <property type="match status" value="1"/>
</dbReference>
<name>A0A8C9RVS7_SCLFO</name>
<evidence type="ECO:0000256" key="2">
    <source>
        <dbReference type="ARBA" id="ARBA00023054"/>
    </source>
</evidence>
<evidence type="ECO:0000313" key="6">
    <source>
        <dbReference type="Proteomes" id="UP000694397"/>
    </source>
</evidence>
<evidence type="ECO:0000256" key="1">
    <source>
        <dbReference type="ARBA" id="ARBA00022754"/>
    </source>
</evidence>
<evidence type="ECO:0000256" key="3">
    <source>
        <dbReference type="SAM" id="Coils"/>
    </source>
</evidence>
<dbReference type="AlphaFoldDB" id="A0A8C9RVS7"/>
<organism evidence="5 6">
    <name type="scientific">Scleropages formosus</name>
    <name type="common">Asian bonytongue</name>
    <name type="synonym">Osteoglossum formosum</name>
    <dbReference type="NCBI Taxonomy" id="113540"/>
    <lineage>
        <taxon>Eukaryota</taxon>
        <taxon>Metazoa</taxon>
        <taxon>Chordata</taxon>
        <taxon>Craniata</taxon>
        <taxon>Vertebrata</taxon>
        <taxon>Euteleostomi</taxon>
        <taxon>Actinopterygii</taxon>
        <taxon>Neopterygii</taxon>
        <taxon>Teleostei</taxon>
        <taxon>Osteoglossocephala</taxon>
        <taxon>Osteoglossomorpha</taxon>
        <taxon>Osteoglossiformes</taxon>
        <taxon>Osteoglossidae</taxon>
        <taxon>Scleropages</taxon>
    </lineage>
</organism>
<protein>
    <recommendedName>
        <fullName evidence="4">IF rod domain-containing protein</fullName>
    </recommendedName>
</protein>
<dbReference type="Ensembl" id="ENSSFOT00015024987.2">
    <property type="protein sequence ID" value="ENSSFOP00015024720.2"/>
    <property type="gene ID" value="ENSSFOG00015015731.2"/>
</dbReference>
<feature type="coiled-coil region" evidence="3">
    <location>
        <begin position="187"/>
        <end position="259"/>
    </location>
</feature>
<sequence>MSKCSADSSITLQIQMSSSSGRSIGINSRRAPSVYAGAGGYGVHISGIAGSSTGYGFGSGSGGFSLSQDLDMLIGNEKMTMQILNDRLASYLEKVHSLEKANAELDLKIRKLLESKTSPTACDTSAYEATIKHLQEKIQDAFRSNGNIRLSIENAKLTADDFRLKYENELGMRHSVEGEIAALRKVLDDLTLAKSDVEVQFEDLKEDLVLLKKNHEENLLAMKNQMTGQVHVEVDAAPQEDLSAVLAQLREQYEAIIAKNRKDAEAWFHSKTEILSKQLVSHTEHLQTSNSKITDLKRTLQTLEVELQSQQNLKASLENQLAETEASYYRQLAGYQMQVTALEEQLTQLRANLERQGHEYQILLDVKTRLEMEIVEYRRLLDGDQGSGTSQTITTTRKVVTVVEEVVDGKVVTSTSKELNQQICS</sequence>